<proteinExistence type="inferred from homology"/>
<feature type="compositionally biased region" description="Low complexity" evidence="14">
    <location>
        <begin position="1736"/>
        <end position="1763"/>
    </location>
</feature>
<dbReference type="Pfam" id="PF23309">
    <property type="entry name" value="DUF7083"/>
    <property type="match status" value="1"/>
</dbReference>
<evidence type="ECO:0000256" key="10">
    <source>
        <dbReference type="ARBA" id="ARBA00023125"/>
    </source>
</evidence>
<keyword evidence="6" id="KW-0255">Endonuclease</keyword>
<dbReference type="InterPro" id="IPR012337">
    <property type="entry name" value="RNaseH-like_sf"/>
</dbReference>
<feature type="region of interest" description="Disordered" evidence="14">
    <location>
        <begin position="1488"/>
        <end position="1553"/>
    </location>
</feature>
<dbReference type="InterPro" id="IPR041588">
    <property type="entry name" value="Integrase_H2C2"/>
</dbReference>
<dbReference type="Proteomes" id="UP001620626">
    <property type="component" value="Unassembled WGS sequence"/>
</dbReference>
<evidence type="ECO:0000256" key="2">
    <source>
        <dbReference type="ARBA" id="ARBA00022679"/>
    </source>
</evidence>
<dbReference type="Pfam" id="PF17917">
    <property type="entry name" value="RT_RNaseH"/>
    <property type="match status" value="1"/>
</dbReference>
<keyword evidence="12" id="KW-0863">Zinc-finger</keyword>
<dbReference type="Gene3D" id="4.10.60.10">
    <property type="entry name" value="Zinc finger, CCHC-type"/>
    <property type="match status" value="1"/>
</dbReference>
<keyword evidence="19" id="KW-1185">Reference proteome</keyword>
<feature type="domain" description="Reverse transcriptase" evidence="16">
    <location>
        <begin position="516"/>
        <end position="694"/>
    </location>
</feature>
<dbReference type="Gene3D" id="3.30.420.10">
    <property type="entry name" value="Ribonuclease H-like superfamily/Ribonuclease H"/>
    <property type="match status" value="3"/>
</dbReference>
<dbReference type="CDD" id="cd09274">
    <property type="entry name" value="RNase_HI_RT_Ty3"/>
    <property type="match status" value="1"/>
</dbReference>
<evidence type="ECO:0000256" key="1">
    <source>
        <dbReference type="ARBA" id="ARBA00005755"/>
    </source>
</evidence>
<dbReference type="GO" id="GO:0004519">
    <property type="term" value="F:endonuclease activity"/>
    <property type="evidence" value="ECO:0007669"/>
    <property type="project" value="UniProtKB-KW"/>
</dbReference>
<gene>
    <name evidence="18" type="ORF">niasHT_005866</name>
</gene>
<dbReference type="GO" id="GO:0003964">
    <property type="term" value="F:RNA-directed DNA polymerase activity"/>
    <property type="evidence" value="ECO:0007669"/>
    <property type="project" value="UniProtKB-KW"/>
</dbReference>
<evidence type="ECO:0000256" key="3">
    <source>
        <dbReference type="ARBA" id="ARBA00022695"/>
    </source>
</evidence>
<dbReference type="InterPro" id="IPR050951">
    <property type="entry name" value="Retrovirus_Pol_polyprotein"/>
</dbReference>
<dbReference type="GO" id="GO:0019899">
    <property type="term" value="F:enzyme binding"/>
    <property type="evidence" value="ECO:0007669"/>
    <property type="project" value="UniProtKB-ARBA"/>
</dbReference>
<feature type="region of interest" description="Disordered" evidence="14">
    <location>
        <begin position="3167"/>
        <end position="3206"/>
    </location>
</feature>
<dbReference type="PANTHER" id="PTHR37984:SF5">
    <property type="entry name" value="PROTEIN NYNRIN-LIKE"/>
    <property type="match status" value="1"/>
</dbReference>
<evidence type="ECO:0000256" key="9">
    <source>
        <dbReference type="ARBA" id="ARBA00022932"/>
    </source>
</evidence>
<dbReference type="InterPro" id="IPR055510">
    <property type="entry name" value="DUF7083"/>
</dbReference>
<keyword evidence="10" id="KW-0238">DNA-binding</keyword>
<evidence type="ECO:0000256" key="5">
    <source>
        <dbReference type="ARBA" id="ARBA00022722"/>
    </source>
</evidence>
<accession>A0ABD2LYH8</accession>
<dbReference type="GO" id="GO:0003677">
    <property type="term" value="F:DNA binding"/>
    <property type="evidence" value="ECO:0007669"/>
    <property type="project" value="UniProtKB-KW"/>
</dbReference>
<dbReference type="EMBL" id="JBICBT010000215">
    <property type="protein sequence ID" value="KAL3120303.1"/>
    <property type="molecule type" value="Genomic_DNA"/>
</dbReference>
<dbReference type="GO" id="GO:0003887">
    <property type="term" value="F:DNA-directed DNA polymerase activity"/>
    <property type="evidence" value="ECO:0007669"/>
    <property type="project" value="UniProtKB-KW"/>
</dbReference>
<dbReference type="SUPFAM" id="SSF56672">
    <property type="entry name" value="DNA/RNA polymerases"/>
    <property type="match status" value="2"/>
</dbReference>
<dbReference type="Pfam" id="PF00078">
    <property type="entry name" value="RVT_1"/>
    <property type="match status" value="1"/>
</dbReference>
<reference evidence="18 19" key="1">
    <citation type="submission" date="2024-10" db="EMBL/GenBank/DDBJ databases">
        <authorList>
            <person name="Kim D."/>
        </authorList>
    </citation>
    <scope>NUCLEOTIDE SEQUENCE [LARGE SCALE GENOMIC DNA]</scope>
    <source>
        <strain evidence="18">BH-2024</strain>
    </source>
</reference>
<feature type="region of interest" description="Disordered" evidence="14">
    <location>
        <begin position="2274"/>
        <end position="2313"/>
    </location>
</feature>
<feature type="compositionally biased region" description="Polar residues" evidence="14">
    <location>
        <begin position="1441"/>
        <end position="1464"/>
    </location>
</feature>
<dbReference type="GO" id="GO:0042575">
    <property type="term" value="C:DNA polymerase complex"/>
    <property type="evidence" value="ECO:0007669"/>
    <property type="project" value="UniProtKB-ARBA"/>
</dbReference>
<evidence type="ECO:0000256" key="7">
    <source>
        <dbReference type="ARBA" id="ARBA00022801"/>
    </source>
</evidence>
<evidence type="ECO:0000313" key="19">
    <source>
        <dbReference type="Proteomes" id="UP001620626"/>
    </source>
</evidence>
<keyword evidence="9" id="KW-0239">DNA-directed DNA polymerase</keyword>
<feature type="region of interest" description="Disordered" evidence="14">
    <location>
        <begin position="1736"/>
        <end position="1771"/>
    </location>
</feature>
<comment type="similarity">
    <text evidence="1">Belongs to the DNA polymerase type-B family.</text>
</comment>
<feature type="compositionally biased region" description="Basic residues" evidence="14">
    <location>
        <begin position="1520"/>
        <end position="1530"/>
    </location>
</feature>
<dbReference type="InterPro" id="IPR000477">
    <property type="entry name" value="RT_dom"/>
</dbReference>
<evidence type="ECO:0000256" key="11">
    <source>
        <dbReference type="ARBA" id="ARBA00049244"/>
    </source>
</evidence>
<evidence type="ECO:0000256" key="6">
    <source>
        <dbReference type="ARBA" id="ARBA00022759"/>
    </source>
</evidence>
<feature type="coiled-coil region" evidence="13">
    <location>
        <begin position="1562"/>
        <end position="1589"/>
    </location>
</feature>
<dbReference type="InterPro" id="IPR004868">
    <property type="entry name" value="DNA-dir_DNA_pol_B_mt/vir"/>
</dbReference>
<dbReference type="InterPro" id="IPR043502">
    <property type="entry name" value="DNA/RNA_pol_sf"/>
</dbReference>
<feature type="region of interest" description="Disordered" evidence="14">
    <location>
        <begin position="1441"/>
        <end position="1476"/>
    </location>
</feature>
<dbReference type="InterPro" id="IPR036397">
    <property type="entry name" value="RNaseH_sf"/>
</dbReference>
<dbReference type="Gene3D" id="3.10.10.10">
    <property type="entry name" value="HIV Type 1 Reverse Transcriptase, subunit A, domain 1"/>
    <property type="match status" value="1"/>
</dbReference>
<comment type="catalytic activity">
    <reaction evidence="11">
        <text>DNA(n) + a 2'-deoxyribonucleoside 5'-triphosphate = DNA(n+1) + diphosphate</text>
        <dbReference type="Rhea" id="RHEA:22508"/>
        <dbReference type="Rhea" id="RHEA-COMP:17339"/>
        <dbReference type="Rhea" id="RHEA-COMP:17340"/>
        <dbReference type="ChEBI" id="CHEBI:33019"/>
        <dbReference type="ChEBI" id="CHEBI:61560"/>
        <dbReference type="ChEBI" id="CHEBI:173112"/>
        <dbReference type="EC" id="2.7.7.7"/>
    </reaction>
</comment>
<feature type="compositionally biased region" description="Acidic residues" evidence="14">
    <location>
        <begin position="2279"/>
        <end position="2301"/>
    </location>
</feature>
<comment type="caution">
    <text evidence="18">The sequence shown here is derived from an EMBL/GenBank/DDBJ whole genome shotgun (WGS) entry which is preliminary data.</text>
</comment>
<feature type="region of interest" description="Disordered" evidence="14">
    <location>
        <begin position="1599"/>
        <end position="1619"/>
    </location>
</feature>
<dbReference type="InterPro" id="IPR041373">
    <property type="entry name" value="RT_RNaseH"/>
</dbReference>
<keyword evidence="8" id="KW-0695">RNA-directed DNA polymerase</keyword>
<dbReference type="SUPFAM" id="SSF53098">
    <property type="entry name" value="Ribonuclease H-like"/>
    <property type="match status" value="3"/>
</dbReference>
<evidence type="ECO:0000256" key="13">
    <source>
        <dbReference type="SAM" id="Coils"/>
    </source>
</evidence>
<keyword evidence="13" id="KW-0175">Coiled coil</keyword>
<organism evidence="18 19">
    <name type="scientific">Heterodera trifolii</name>
    <dbReference type="NCBI Taxonomy" id="157864"/>
    <lineage>
        <taxon>Eukaryota</taxon>
        <taxon>Metazoa</taxon>
        <taxon>Ecdysozoa</taxon>
        <taxon>Nematoda</taxon>
        <taxon>Chromadorea</taxon>
        <taxon>Rhabditida</taxon>
        <taxon>Tylenchina</taxon>
        <taxon>Tylenchomorpha</taxon>
        <taxon>Tylenchoidea</taxon>
        <taxon>Heteroderidae</taxon>
        <taxon>Heteroderinae</taxon>
        <taxon>Heterodera</taxon>
    </lineage>
</organism>
<evidence type="ECO:0000256" key="12">
    <source>
        <dbReference type="PROSITE-ProRule" id="PRU00047"/>
    </source>
</evidence>
<dbReference type="InterPro" id="IPR043128">
    <property type="entry name" value="Rev_trsase/Diguanyl_cyclase"/>
</dbReference>
<feature type="compositionally biased region" description="Acidic residues" evidence="14">
    <location>
        <begin position="3172"/>
        <end position="3194"/>
    </location>
</feature>
<dbReference type="Pfam" id="PF17921">
    <property type="entry name" value="Integrase_H2C2"/>
    <property type="match status" value="1"/>
</dbReference>
<sequence length="4069" mass="456798">MSKNEAPAHSDLFSKLNSQIPDFRYDPENDSTFSLWYERYGQFVEKDGQALSDDMKVRLVLGKLSATDFIRYEQQVLPKKTAELSFQETITNLKALFSDTKSVFVRRFECFQLTCSPGQDVLDFGATVNAKCERADMNLSKEEIKCLIFVTGLGEMHRDLRQECLRQMEKARKVTPPRDIKLEALLEECRSIQSLQHSAAALANPGQVHAIPSKPKILSDGRAKNWQSNSKNWPSKPIQFQKFSGNNSYGRNNGFQNKIVKPQDKNVEQQKCRRCGRAHLLKDCRYPVDVQCFGCGQRGHIKTNCPSSAKSNSIGVASIFSVANSKRGWIWTELVVNGHPINLAADSCSDLTIIQRPVWISLGEPKLEGAGRLVGSFSGHKLKLLGGFKCKVVFRGVELNLFCSVADTDAPSIMGLDWIEPFERHTQMPIATTLKVVSAGNSGPVSCTIQSSDPTQLAKEVRAKFPKVFQPGLGRCTKMRAKLHLKENAKSVFCRARPVPHGVQEAVDREIDRLLEIDAIRPIDFSQWAAPVLAVRKKNGAVRICIDFTTGLNEALELNRHPLPRTDDIFHSLRGSKIFSQLDLRDAYLQLELDDESKTLVGINTHCGLFQYQRLPFGVKSAPSIFQKVMDQLTSGISGVFVYLDDLIIASPNMAQHLLVLEKLFSRIQDYGFRIQLDKCHFVQRELKFLGHIVSADGIRPDPSRSAAIREMPPPHDLGTLRSFLGAINYYGRFIKEMRAIRAPLDLLLKKDTPWDWGPTQQNAFEQAKRLLQSELLLTHYDPEKPIIVAADASQHGIGATISHKFPDGSEKVVEHACRSLTSAERNYSQIEREALGLIFAVRKFHRMVYGRKFVLLTDHKPLLAIFCGKKGIPIYTASRLQRWALTLANYEFSIQYVKSENFGQADVLSRLIAAKRTDEEMVIAHASELPDNDDDEMVEYVHLANLEPLPVTADEVSQNTVKDELLKQVIQFTREGWPRKCPSNNLMPFFQRRTALSVVGGSLLVGTRSIIPQPLRHRVLTTLHFAHPGVVRMKALARRHVYWPGLDHDIESMVKHCAECQFAAKQPPKAPLQPWPTPDGIFDRIHIDFAGPCEDGRTYLILVDALSKWPEIAQMNSTTAINTTDEIVSDNGPPFSSHEFRRFCEQKGIKHSFSPPYVPHCNGLAERMVDTFKRQAKKNSQSNKNWISDFLFSYRTTPSQVLNGLSPAELFLGRLPRTPLSILAPSSRSKPVHQNVYQRKMKVQYDHHHGVADRKFKIGDMVLTLNYGRFNKPSWLEGKIIDGKGLIWQVQIPSLGITVNRHSNQMRNFFPKIPVLQENEDTEQVQEDDQTGNTHVPSPPRQQVLPAEPRPQRNRKPPKKLVMDPKAVKDTTEFSRLKVREQGKNAKGFFPYTLLYNSESRHRVLSASGHIGANLASSSTSIVEAVEQQQPGMNTLSNVVRHNSSSSSGANNQHIQGQNSTGVVTADDGQSEDEPDEAAVAATNLTNAGARDADVEEGTSETAWLSTTRPPPCTPVGRPLHRRPRRRRLLQSISPPAGPSQRRRSSPPPQRVCSISAQRNLHTVVQRINDLEAQVARDERNARERRQRARRQQLLLQQHQHMPLSSSSSPSPSPRPVANAAEADVITIDDVEPLGLEQQQQLHRGDARYFAHELMTLEDEAGAAEMIILDNEPLSVADREWLISTAFKMRQLPSSVKGSVEADENGNNNISCCICHDWLVSDADSVRRTVWPQIGRGRTPRTATTTITTGNGTGSGSSNAETADNRENNDDTAQLGRYCKVVGVWERTECRSRNTRCEAVEVALNGWAGARRPDTLLAQCIAHLLDRVLAGRGRPLRIGMSCQPPQFASPYHIPHRAPEQNTAAAMAAELERLAAQSAGGVDLFGGTVLFRISAVWPLERNSGTKEGEGRVAVGAGACAVDEREARGSVRCRSFFPVVNPDDAWCLARAVVLGLADRRFQHLYGADSQQATAHLRTFWLAQHGPGGVQAARQLLNMATLPLDQNHYGVADAQRLQQALDTQLGAQQVRLVIFEREHGCRVLWKAPNRAHFNICLLLQRNAHYGRNSIVSSANGPCTDARIRWAVAPCVGCVCDMMRLHFPCRREADTPQGGLFCAQCRFVFPNADCFAAHRQCVDPPPALGLLGGGGGGGGAVVDRRRGRPYRSMCEERRLCAQCNVVVWARSGAHHCRRQQQQQQQHVRAIATASTAAPMAPTTAAAAATVATVAAVGQQQQQQQHHCQKCGGPHDASRTPHFVQPKQFARQCQWQQHNTNGIADDVQGDQDEEGEDNESDREEEEEGADATRGQRQQQRRDNKAVRFIFWDVECAQERVVQQQQQQRQQQILQEGVADEWAADGGEDDDDDAGGIGDGEAAPAAFDHAVLLKHVPVLVCAEVICERCIAHGVELEREPLRRAPRCQCGVPWRGANRRRWCSRIGEQQFDDSGVDIGADELGAVGRQLPPDGLNPRRLRFFCDGEPGTGRGAMEQFVDFLLHTGPKGVRTVMLAHNGGRYDIHLLLEELQRRGERPRRAVQHGLRVYMLELRGTHQRELICKDSLNYFHCALATLPRTFGLRGVPDKPFFPYHHIHARNLDVELPAGTLPPPAAYDPDRMRAEQRERFMEWYAHELRRPGRQPFLLRRELLRYCWNDVKILRTACLRFRELVGECADGMEPFLAATTIASLAMAVFRQHHLRPNTMVHTPEGGFLRGRRASVKSRRFFTLLAAVRPDLGPLRTARWSIGEAVVGDSGRPHRRRRDNNSTNSCAGADDDGFRLDCVAYRQPPLRPLCIEFNGCYMHGAGACAVDEREARGSVRCRSFFPVVNPDDAWCLARAVVLGLADRRFQHLYGADSQQATAHLRTFWLAQHGPGGVQAARQLLNMATLPLDQNHYGVADAQRLQQALDTQLGAQQVRLVIFEREHGCRVLWKAPNRAHFNICLLLQRNAHYGYIQRPQQLFRAKQYCVECERPVHRRSHPLGCRAVCGLCLRYDALHFPCRREADTPQGGLFCAQCRFVFPNADCFAAHRQCVDPPPALGLLGGGGGGGGAVVDRRRGRPYRSMCEERRLCAQCNVVVWARSGAHHCRRQQQQQQQHVRAIATASTAAPMAPTTAAAAATVATVAAVGQQQQQQQHHCQKCGGPHDASRTPHFVQPKQFARQCQWQQHNTNGIADDVQGDQDEEGEDNESDREEEEEGADATRGQRQQQRRDNKAVRFIFWDVECAQERVVQQQQQQRQQQILQEGVADEWAADGGEDDDDDAGGIGDGEAAPAAFDHAVLLKHVPVLVCAEVICERCIAHGVELEREPLRRAPRCQCGVPWRGANRRRWCSRIGEQQFDDSGVDIGADELGAVGRQLPPDGLNPRRLRFFCDGEPGTGRGAMEQFVDFLLHTGPKGVRTVMLAHNGGRYDIHLLLEELQRRGERPRRAVQHGLRVYMLELRGTHQRELICKDSLNYFHCALATLPRTFGLRGVPDKPFFPYHHIHARNLDVELPAGTLPPPAAYDPDRMRAEQRERFMEWYAHELRRPGRQPFLLRRELLRYCWNDVKILRTACLRFRELVGECADGMEPFLAATTIASLAMAVFRQHHLRPNTMVHTPEGGFLRGRRASVKSRRFFTLLAAVRPDLGPLRTARWSIGEAVVGDSGRPHRRRRDNNSTNSCAGADDDGFRLDCVAYRQPPLRPLCIEFNGCYMHGCRECYPDRHMLLAGGRSAELLWARTQQRAWELAELHGMEVLSVWECHFRRTLRTNTRLRKLYKERCVDVPGPLDLRKHALFGGRVEPFWLLHKCAPDEEIVYIDIVSLYPYCMKARPFPIGTPHVYLLLLICPYLKAAYSASAPPPAGLCPPPALPWRRPEDNPFRGFLFCRVLPPTAEELGDREPLLPYRTQADRRLIFGLCSRCAELRQQRICHHEERERAWTAAYTHVELNRALSIGYRVLNVHEVWHYERWASPDNGNGLFTEYVNTFLRLKAEASGWLSATVVSSISTHSEDDFFTGWIPSVAFVGTGGNATPSSIRESLQNYRADAISGVLSLVRAIFALWLSELWQCQRQKGQREEAQSMCRRVFLVSATA</sequence>
<keyword evidence="12" id="KW-0862">Zinc</keyword>
<dbReference type="InterPro" id="IPR001878">
    <property type="entry name" value="Znf_CCHC"/>
</dbReference>
<dbReference type="Gene3D" id="3.40.960.10">
    <property type="entry name" value="VSR Endonuclease"/>
    <property type="match status" value="1"/>
</dbReference>
<evidence type="ECO:0000256" key="14">
    <source>
        <dbReference type="SAM" id="MobiDB-lite"/>
    </source>
</evidence>
<dbReference type="SUPFAM" id="SSF57756">
    <property type="entry name" value="Retrovirus zinc finger-like domains"/>
    <property type="match status" value="1"/>
</dbReference>
<evidence type="ECO:0000313" key="18">
    <source>
        <dbReference type="EMBL" id="KAL3120303.1"/>
    </source>
</evidence>
<protein>
    <recommendedName>
        <fullName evidence="20">Reverse transcriptase</fullName>
    </recommendedName>
</protein>
<dbReference type="PROSITE" id="PS50158">
    <property type="entry name" value="ZF_CCHC"/>
    <property type="match status" value="1"/>
</dbReference>
<dbReference type="FunFam" id="1.10.340.70:FF:000003">
    <property type="entry name" value="Protein CBG25708"/>
    <property type="match status" value="1"/>
</dbReference>
<feature type="compositionally biased region" description="Acidic residues" evidence="14">
    <location>
        <begin position="1321"/>
        <end position="1331"/>
    </location>
</feature>
<dbReference type="GO" id="GO:0006260">
    <property type="term" value="P:DNA replication"/>
    <property type="evidence" value="ECO:0007669"/>
    <property type="project" value="UniProtKB-KW"/>
</dbReference>
<evidence type="ECO:0000259" key="16">
    <source>
        <dbReference type="PROSITE" id="PS50878"/>
    </source>
</evidence>
<evidence type="ECO:0008006" key="20">
    <source>
        <dbReference type="Google" id="ProtNLM"/>
    </source>
</evidence>
<evidence type="ECO:0000259" key="17">
    <source>
        <dbReference type="PROSITE" id="PS50994"/>
    </source>
</evidence>
<name>A0ABD2LYH8_9BILA</name>
<keyword evidence="12" id="KW-0479">Metal-binding</keyword>
<keyword evidence="2" id="KW-0808">Transferase</keyword>
<dbReference type="PROSITE" id="PS50878">
    <property type="entry name" value="RT_POL"/>
    <property type="match status" value="1"/>
</dbReference>
<dbReference type="FunFam" id="3.30.70.270:FF:000020">
    <property type="entry name" value="Transposon Tf2-6 polyprotein-like Protein"/>
    <property type="match status" value="1"/>
</dbReference>
<keyword evidence="3" id="KW-0548">Nucleotidyltransferase</keyword>
<keyword evidence="5" id="KW-0540">Nuclease</keyword>
<dbReference type="SMART" id="SM00343">
    <property type="entry name" value="ZnF_C2HC"/>
    <property type="match status" value="2"/>
</dbReference>
<keyword evidence="7" id="KW-0378">Hydrolase</keyword>
<evidence type="ECO:0000256" key="8">
    <source>
        <dbReference type="ARBA" id="ARBA00022918"/>
    </source>
</evidence>
<feature type="domain" description="CCHC-type" evidence="15">
    <location>
        <begin position="292"/>
        <end position="307"/>
    </location>
</feature>
<dbReference type="Gene3D" id="3.30.70.270">
    <property type="match status" value="2"/>
</dbReference>
<dbReference type="GO" id="GO:0016787">
    <property type="term" value="F:hydrolase activity"/>
    <property type="evidence" value="ECO:0007669"/>
    <property type="project" value="UniProtKB-KW"/>
</dbReference>
<dbReference type="PROSITE" id="PS50994">
    <property type="entry name" value="INTEGRASE"/>
    <property type="match status" value="1"/>
</dbReference>
<dbReference type="Pfam" id="PF03175">
    <property type="entry name" value="DNA_pol_B_2"/>
    <property type="match status" value="3"/>
</dbReference>
<evidence type="ECO:0000259" key="15">
    <source>
        <dbReference type="PROSITE" id="PS50158"/>
    </source>
</evidence>
<dbReference type="InterPro" id="IPR001584">
    <property type="entry name" value="Integrase_cat-core"/>
</dbReference>
<dbReference type="InterPro" id="IPR036875">
    <property type="entry name" value="Znf_CCHC_sf"/>
</dbReference>
<dbReference type="PANTHER" id="PTHR37984">
    <property type="entry name" value="PROTEIN CBG26694"/>
    <property type="match status" value="1"/>
</dbReference>
<dbReference type="CDD" id="cd01647">
    <property type="entry name" value="RT_LTR"/>
    <property type="match status" value="1"/>
</dbReference>
<dbReference type="Gene3D" id="1.10.340.70">
    <property type="match status" value="1"/>
</dbReference>
<feature type="region of interest" description="Disordered" evidence="14">
    <location>
        <begin position="1321"/>
        <end position="1370"/>
    </location>
</feature>
<keyword evidence="4" id="KW-0235">DNA replication</keyword>
<dbReference type="GO" id="GO:0008270">
    <property type="term" value="F:zinc ion binding"/>
    <property type="evidence" value="ECO:0007669"/>
    <property type="project" value="UniProtKB-KW"/>
</dbReference>
<feature type="domain" description="Integrase catalytic" evidence="17">
    <location>
        <begin position="1068"/>
        <end position="1228"/>
    </location>
</feature>
<feature type="compositionally biased region" description="Low complexity" evidence="14">
    <location>
        <begin position="1599"/>
        <end position="1611"/>
    </location>
</feature>
<evidence type="ECO:0000256" key="4">
    <source>
        <dbReference type="ARBA" id="ARBA00022705"/>
    </source>
</evidence>